<dbReference type="Pfam" id="PF00213">
    <property type="entry name" value="OSCP"/>
    <property type="match status" value="1"/>
</dbReference>
<comment type="function">
    <text evidence="7">F(1)F(0) ATP synthase produces ATP from ADP in the presence of a proton or sodium gradient. F-type ATPases consist of two structural domains, F(1) containing the extramembraneous catalytic core and F(0) containing the membrane proton channel, linked together by a central stalk and a peripheral stalk. During catalysis, ATP synthesis in the catalytic domain of F(1) is coupled via a rotary mechanism of the central stalk subunits to proton translocation.</text>
</comment>
<proteinExistence type="inferred from homology"/>
<keyword evidence="6 7" id="KW-0066">ATP synthesis</keyword>
<gene>
    <name evidence="7" type="primary">atpH</name>
    <name evidence="8" type="ORF">LX95_00580</name>
</gene>
<keyword evidence="9" id="KW-1185">Reference proteome</keyword>
<comment type="function">
    <text evidence="7">This protein is part of the stalk that links CF(0) to CF(1). It either transmits conformational changes from CF(0) to CF(1) or is implicated in proton conduction.</text>
</comment>
<organism evidence="8 9">
    <name type="scientific">Mesonia algae</name>
    <dbReference type="NCBI Taxonomy" id="213248"/>
    <lineage>
        <taxon>Bacteria</taxon>
        <taxon>Pseudomonadati</taxon>
        <taxon>Bacteroidota</taxon>
        <taxon>Flavobacteriia</taxon>
        <taxon>Flavobacteriales</taxon>
        <taxon>Flavobacteriaceae</taxon>
        <taxon>Mesonia</taxon>
    </lineage>
</organism>
<dbReference type="AlphaFoldDB" id="A0A2W7IBF9"/>
<keyword evidence="3 7" id="KW-0375">Hydrogen ion transport</keyword>
<dbReference type="HAMAP" id="MF_01416">
    <property type="entry name" value="ATP_synth_delta_bact"/>
    <property type="match status" value="1"/>
</dbReference>
<keyword evidence="5 7" id="KW-0472">Membrane</keyword>
<dbReference type="InterPro" id="IPR000711">
    <property type="entry name" value="ATPase_OSCP/dsu"/>
</dbReference>
<dbReference type="EMBL" id="QKYV01000001">
    <property type="protein sequence ID" value="PZW44246.1"/>
    <property type="molecule type" value="Genomic_DNA"/>
</dbReference>
<dbReference type="PRINTS" id="PR00125">
    <property type="entry name" value="ATPASEDELTA"/>
</dbReference>
<dbReference type="PANTHER" id="PTHR11910">
    <property type="entry name" value="ATP SYNTHASE DELTA CHAIN"/>
    <property type="match status" value="1"/>
</dbReference>
<protein>
    <recommendedName>
        <fullName evidence="7">ATP synthase subunit delta</fullName>
    </recommendedName>
    <alternativeName>
        <fullName evidence="7">ATP synthase F(1) sector subunit delta</fullName>
    </alternativeName>
    <alternativeName>
        <fullName evidence="7">F-type ATPase subunit delta</fullName>
        <shortName evidence="7">F-ATPase subunit delta</shortName>
    </alternativeName>
</protein>
<evidence type="ECO:0000313" key="8">
    <source>
        <dbReference type="EMBL" id="PZW44246.1"/>
    </source>
</evidence>
<comment type="caution">
    <text evidence="8">The sequence shown here is derived from an EMBL/GenBank/DDBJ whole genome shotgun (WGS) entry which is preliminary data.</text>
</comment>
<keyword evidence="2 7" id="KW-0813">Transport</keyword>
<keyword evidence="7" id="KW-1003">Cell membrane</keyword>
<dbReference type="InterPro" id="IPR020781">
    <property type="entry name" value="ATPase_OSCP/d_CS"/>
</dbReference>
<evidence type="ECO:0000313" key="9">
    <source>
        <dbReference type="Proteomes" id="UP000249542"/>
    </source>
</evidence>
<dbReference type="Proteomes" id="UP000249542">
    <property type="component" value="Unassembled WGS sequence"/>
</dbReference>
<evidence type="ECO:0000256" key="7">
    <source>
        <dbReference type="HAMAP-Rule" id="MF_01416"/>
    </source>
</evidence>
<dbReference type="GO" id="GO:0046933">
    <property type="term" value="F:proton-transporting ATP synthase activity, rotational mechanism"/>
    <property type="evidence" value="ECO:0007669"/>
    <property type="project" value="UniProtKB-UniRule"/>
</dbReference>
<evidence type="ECO:0000256" key="3">
    <source>
        <dbReference type="ARBA" id="ARBA00022781"/>
    </source>
</evidence>
<dbReference type="GO" id="GO:0045259">
    <property type="term" value="C:proton-transporting ATP synthase complex"/>
    <property type="evidence" value="ECO:0007669"/>
    <property type="project" value="UniProtKB-KW"/>
</dbReference>
<evidence type="ECO:0000256" key="2">
    <source>
        <dbReference type="ARBA" id="ARBA00022448"/>
    </source>
</evidence>
<evidence type="ECO:0000256" key="5">
    <source>
        <dbReference type="ARBA" id="ARBA00023136"/>
    </source>
</evidence>
<accession>A0A2W7IBF9</accession>
<dbReference type="Gene3D" id="1.10.520.20">
    <property type="entry name" value="N-terminal domain of the delta subunit of the F1F0-ATP synthase"/>
    <property type="match status" value="1"/>
</dbReference>
<evidence type="ECO:0000256" key="6">
    <source>
        <dbReference type="ARBA" id="ARBA00023310"/>
    </source>
</evidence>
<keyword evidence="4 7" id="KW-0406">Ion transport</keyword>
<dbReference type="InterPro" id="IPR026015">
    <property type="entry name" value="ATP_synth_OSCP/delta_N_sf"/>
</dbReference>
<sequence>MANTRAAQRYAKAILDLSKEKSMLAEVNNDMRLIANTLEQNKELRNVLQSPVVKPSVKQSILKEIFKEVNEISSKAFDVLLENNRINILSIVVDRFIYLYDELNNIKVAKVTTVEALTPEMEQRVLSKVKELTGSQVTLINKIDTSIIGGFILRVGDLQYDASVLGKLNTLRKKFNNQAYA</sequence>
<dbReference type="SUPFAM" id="SSF47928">
    <property type="entry name" value="N-terminal domain of the delta subunit of the F1F0-ATP synthase"/>
    <property type="match status" value="1"/>
</dbReference>
<dbReference type="RefSeq" id="WP_111539907.1">
    <property type="nucleotide sequence ID" value="NZ_QKYV01000001.1"/>
</dbReference>
<evidence type="ECO:0000256" key="1">
    <source>
        <dbReference type="ARBA" id="ARBA00004370"/>
    </source>
</evidence>
<dbReference type="NCBIfam" id="TIGR01145">
    <property type="entry name" value="ATP_synt_delta"/>
    <property type="match status" value="1"/>
</dbReference>
<name>A0A2W7IBF9_9FLAO</name>
<dbReference type="GO" id="GO:0005886">
    <property type="term" value="C:plasma membrane"/>
    <property type="evidence" value="ECO:0007669"/>
    <property type="project" value="UniProtKB-SubCell"/>
</dbReference>
<reference evidence="8 9" key="1">
    <citation type="submission" date="2018-06" db="EMBL/GenBank/DDBJ databases">
        <title>Genomic Encyclopedia of Archaeal and Bacterial Type Strains, Phase II (KMG-II): from individual species to whole genera.</title>
        <authorList>
            <person name="Goeker M."/>
        </authorList>
    </citation>
    <scope>NUCLEOTIDE SEQUENCE [LARGE SCALE GENOMIC DNA]</scope>
    <source>
        <strain evidence="8 9">DSM 15361</strain>
    </source>
</reference>
<keyword evidence="7" id="KW-0139">CF(1)</keyword>
<comment type="subcellular location">
    <subcellularLocation>
        <location evidence="7">Cell membrane</location>
        <topology evidence="7">Peripheral membrane protein</topology>
    </subcellularLocation>
    <subcellularLocation>
        <location evidence="1">Membrane</location>
    </subcellularLocation>
</comment>
<comment type="similarity">
    <text evidence="7">Belongs to the ATPase delta chain family.</text>
</comment>
<dbReference type="PROSITE" id="PS00389">
    <property type="entry name" value="ATPASE_DELTA"/>
    <property type="match status" value="1"/>
</dbReference>
<evidence type="ECO:0000256" key="4">
    <source>
        <dbReference type="ARBA" id="ARBA00023065"/>
    </source>
</evidence>